<dbReference type="RefSeq" id="WP_069327218.1">
    <property type="nucleotide sequence ID" value="NZ_MDER01000034.1"/>
</dbReference>
<dbReference type="EMBL" id="MDER01000034">
    <property type="protein sequence ID" value="ODP28815.1"/>
    <property type="molecule type" value="Genomic_DNA"/>
</dbReference>
<organism evidence="1 2">
    <name type="scientific">Paenibacillus nuruki</name>
    <dbReference type="NCBI Taxonomy" id="1886670"/>
    <lineage>
        <taxon>Bacteria</taxon>
        <taxon>Bacillati</taxon>
        <taxon>Bacillota</taxon>
        <taxon>Bacilli</taxon>
        <taxon>Bacillales</taxon>
        <taxon>Paenibacillaceae</taxon>
        <taxon>Paenibacillus</taxon>
    </lineage>
</organism>
<name>A0A1E3L6M3_9BACL</name>
<dbReference type="PATRIC" id="fig|1886670.3.peg.1822"/>
<comment type="caution">
    <text evidence="1">The sequence shown here is derived from an EMBL/GenBank/DDBJ whole genome shotgun (WGS) entry which is preliminary data.</text>
</comment>
<gene>
    <name evidence="1" type="ORF">PTI45_01791</name>
</gene>
<dbReference type="AlphaFoldDB" id="A0A1E3L6M3"/>
<accession>A0A1E3L6M3</accession>
<sequence>MKSNSYTTVPYGQEPVIEKSKGTLIYYDSFEHTTDDDLNLALRTMDHMQFTRLVLYPLHELTVKRMSKEPVSAYYKREDRLHAWKRETSRKSITVENWDGKRKKYTPIEAALRTLVDHYQSPYFLLMTPEMANLFASFSSFEEWISKLKIVLTEEPKTLHPRMEKYSKRWVVAGVEPE</sequence>
<keyword evidence="2" id="KW-1185">Reference proteome</keyword>
<protein>
    <submittedName>
        <fullName evidence="1">Uncharacterized protein</fullName>
    </submittedName>
</protein>
<dbReference type="Proteomes" id="UP000094578">
    <property type="component" value="Unassembled WGS sequence"/>
</dbReference>
<evidence type="ECO:0000313" key="2">
    <source>
        <dbReference type="Proteomes" id="UP000094578"/>
    </source>
</evidence>
<proteinExistence type="predicted"/>
<reference evidence="1 2" key="1">
    <citation type="submission" date="2016-08" db="EMBL/GenBank/DDBJ databases">
        <title>Genome sequencing of Paenibacillus sp. TI45-13ar, isolated from Korean traditional nuruk.</title>
        <authorList>
            <person name="Kim S.-J."/>
        </authorList>
    </citation>
    <scope>NUCLEOTIDE SEQUENCE [LARGE SCALE GENOMIC DNA]</scope>
    <source>
        <strain evidence="1 2">TI45-13ar</strain>
    </source>
</reference>
<evidence type="ECO:0000313" key="1">
    <source>
        <dbReference type="EMBL" id="ODP28815.1"/>
    </source>
</evidence>
<dbReference type="STRING" id="1886670.PTI45_01791"/>